<proteinExistence type="predicted"/>
<keyword evidence="2" id="KW-1185">Reference proteome</keyword>
<dbReference type="GeneID" id="11512573"/>
<dbReference type="InParanoid" id="G2QC25"/>
<evidence type="ECO:0000313" key="2">
    <source>
        <dbReference type="Proteomes" id="UP000007322"/>
    </source>
</evidence>
<protein>
    <submittedName>
        <fullName evidence="1">Uncharacterized protein</fullName>
    </submittedName>
</protein>
<name>G2QC25_THET4</name>
<dbReference type="EMBL" id="CP003004">
    <property type="protein sequence ID" value="AEO57252.1"/>
    <property type="molecule type" value="Genomic_DNA"/>
</dbReference>
<dbReference type="RefSeq" id="XP_003662497.1">
    <property type="nucleotide sequence ID" value="XM_003662449.1"/>
</dbReference>
<dbReference type="Proteomes" id="UP000007322">
    <property type="component" value="Chromosome 3"/>
</dbReference>
<dbReference type="KEGG" id="mtm:MYCTH_2126246"/>
<accession>G2QC25</accession>
<dbReference type="HOGENOM" id="CLU_2160152_0_0_1"/>
<dbReference type="VEuPathDB" id="FungiDB:MYCTH_2126246"/>
<evidence type="ECO:0000313" key="1">
    <source>
        <dbReference type="EMBL" id="AEO57252.1"/>
    </source>
</evidence>
<dbReference type="AlphaFoldDB" id="G2QC25"/>
<dbReference type="OrthoDB" id="4587473at2759"/>
<organism evidence="1 2">
    <name type="scientific">Thermothelomyces thermophilus (strain ATCC 42464 / BCRC 31852 / DSM 1799)</name>
    <name type="common">Sporotrichum thermophile</name>
    <dbReference type="NCBI Taxonomy" id="573729"/>
    <lineage>
        <taxon>Eukaryota</taxon>
        <taxon>Fungi</taxon>
        <taxon>Dikarya</taxon>
        <taxon>Ascomycota</taxon>
        <taxon>Pezizomycotina</taxon>
        <taxon>Sordariomycetes</taxon>
        <taxon>Sordariomycetidae</taxon>
        <taxon>Sordariales</taxon>
        <taxon>Chaetomiaceae</taxon>
        <taxon>Thermothelomyces</taxon>
    </lineage>
</organism>
<sequence length="111" mass="13069">MTCKFVGIDRRNSLIVQQSSTLTTPSTRPLADASSGPGSTMCQWEEIIYACDSSQHYGRKVQKMAYSCDIYRRHVYGPCRYDKRYDRPMTLVYSDEYCDECQRMFEYINYH</sequence>
<gene>
    <name evidence="1" type="ORF">MYCTH_2126246</name>
</gene>
<reference evidence="1 2" key="1">
    <citation type="journal article" date="2011" name="Nat. Biotechnol.">
        <title>Comparative genomic analysis of the thermophilic biomass-degrading fungi Myceliophthora thermophila and Thielavia terrestris.</title>
        <authorList>
            <person name="Berka R.M."/>
            <person name="Grigoriev I.V."/>
            <person name="Otillar R."/>
            <person name="Salamov A."/>
            <person name="Grimwood J."/>
            <person name="Reid I."/>
            <person name="Ishmael N."/>
            <person name="John T."/>
            <person name="Darmond C."/>
            <person name="Moisan M.-C."/>
            <person name="Henrissat B."/>
            <person name="Coutinho P.M."/>
            <person name="Lombard V."/>
            <person name="Natvig D.O."/>
            <person name="Lindquist E."/>
            <person name="Schmutz J."/>
            <person name="Lucas S."/>
            <person name="Harris P."/>
            <person name="Powlowski J."/>
            <person name="Bellemare A."/>
            <person name="Taylor D."/>
            <person name="Butler G."/>
            <person name="de Vries R.P."/>
            <person name="Allijn I.E."/>
            <person name="van den Brink J."/>
            <person name="Ushinsky S."/>
            <person name="Storms R."/>
            <person name="Powell A.J."/>
            <person name="Paulsen I.T."/>
            <person name="Elbourne L.D.H."/>
            <person name="Baker S.E."/>
            <person name="Magnuson J."/>
            <person name="LaBoissiere S."/>
            <person name="Clutterbuck A.J."/>
            <person name="Martinez D."/>
            <person name="Wogulis M."/>
            <person name="de Leon A.L."/>
            <person name="Rey M.W."/>
            <person name="Tsang A."/>
        </authorList>
    </citation>
    <scope>NUCLEOTIDE SEQUENCE [LARGE SCALE GENOMIC DNA]</scope>
    <source>
        <strain evidence="2">ATCC 42464 / BCRC 31852 / DSM 1799</strain>
    </source>
</reference>